<dbReference type="Gene3D" id="2.60.200.20">
    <property type="match status" value="1"/>
</dbReference>
<evidence type="ECO:0000256" key="8">
    <source>
        <dbReference type="ARBA" id="ARBA00044757"/>
    </source>
</evidence>
<evidence type="ECO:0000256" key="5">
    <source>
        <dbReference type="ARBA" id="ARBA00023204"/>
    </source>
</evidence>
<keyword evidence="5" id="KW-0234">DNA repair</keyword>
<evidence type="ECO:0000313" key="13">
    <source>
        <dbReference type="Proteomes" id="UP001420932"/>
    </source>
</evidence>
<dbReference type="InterPro" id="IPR000253">
    <property type="entry name" value="FHA_dom"/>
</dbReference>
<dbReference type="EMBL" id="JBBNAF010000010">
    <property type="protein sequence ID" value="KAK9106313.1"/>
    <property type="molecule type" value="Genomic_DNA"/>
</dbReference>
<dbReference type="FunFam" id="2.60.200.20:FF:000017">
    <property type="entry name" value="Nibrin"/>
    <property type="match status" value="1"/>
</dbReference>
<dbReference type="CDD" id="cd00027">
    <property type="entry name" value="BRCT"/>
    <property type="match status" value="1"/>
</dbReference>
<dbReference type="Proteomes" id="UP001420932">
    <property type="component" value="Unassembled WGS sequence"/>
</dbReference>
<dbReference type="InterPro" id="IPR008984">
    <property type="entry name" value="SMAD_FHA_dom_sf"/>
</dbReference>
<dbReference type="GO" id="GO:0030870">
    <property type="term" value="C:Mre11 complex"/>
    <property type="evidence" value="ECO:0007669"/>
    <property type="project" value="InterPro"/>
</dbReference>
<comment type="subcellular location">
    <subcellularLocation>
        <location evidence="2">Chromosome</location>
    </subcellularLocation>
    <subcellularLocation>
        <location evidence="1">Nucleus</location>
    </subcellularLocation>
</comment>
<comment type="caution">
    <text evidence="12">The sequence shown here is derived from an EMBL/GenBank/DDBJ whole genome shotgun (WGS) entry which is preliminary data.</text>
</comment>
<keyword evidence="4" id="KW-0227">DNA damage</keyword>
<evidence type="ECO:0008006" key="14">
    <source>
        <dbReference type="Google" id="ProtNLM"/>
    </source>
</evidence>
<dbReference type="InterPro" id="IPR001357">
    <property type="entry name" value="BRCT_dom"/>
</dbReference>
<dbReference type="Pfam" id="PF00498">
    <property type="entry name" value="FHA"/>
    <property type="match status" value="1"/>
</dbReference>
<dbReference type="InterPro" id="IPR036420">
    <property type="entry name" value="BRCT_dom_sf"/>
</dbReference>
<name>A0AAP0FIC5_9MAGN</name>
<evidence type="ECO:0000313" key="12">
    <source>
        <dbReference type="EMBL" id="KAK9106313.1"/>
    </source>
</evidence>
<keyword evidence="3" id="KW-0158">Chromosome</keyword>
<reference evidence="12 13" key="1">
    <citation type="submission" date="2024-01" db="EMBL/GenBank/DDBJ databases">
        <title>Genome assemblies of Stephania.</title>
        <authorList>
            <person name="Yang L."/>
        </authorList>
    </citation>
    <scope>NUCLEOTIDE SEQUENCE [LARGE SCALE GENOMIC DNA]</scope>
    <source>
        <strain evidence="12">YNDBR</strain>
        <tissue evidence="12">Leaf</tissue>
    </source>
</reference>
<evidence type="ECO:0000256" key="1">
    <source>
        <dbReference type="ARBA" id="ARBA00004123"/>
    </source>
</evidence>
<feature type="domain" description="BRCT" evidence="11">
    <location>
        <begin position="139"/>
        <end position="189"/>
    </location>
</feature>
<feature type="domain" description="FHA" evidence="10">
    <location>
        <begin position="25"/>
        <end position="87"/>
    </location>
</feature>
<evidence type="ECO:0000256" key="3">
    <source>
        <dbReference type="ARBA" id="ARBA00022454"/>
    </source>
</evidence>
<evidence type="ECO:0000256" key="6">
    <source>
        <dbReference type="ARBA" id="ARBA00023242"/>
    </source>
</evidence>
<dbReference type="PROSITE" id="PS50172">
    <property type="entry name" value="BRCT"/>
    <property type="match status" value="1"/>
</dbReference>
<keyword evidence="6" id="KW-0539">Nucleus</keyword>
<sequence length="526" mass="58941">MVWGLFPAESLPGELNYFIFSKGLYKVGRKGCDVIINTDKGVSRVHAELVVNSMTSSDVLQTSVKIPNHVFIRDCSKYGTFINKKLSSGVKVHDHPNKEMFLKDGDLISFGTGNAVYRFCFVPLKFFVYGSKLHMNQVLEERISSIGAIASQSWSTECTHVLVDEDMPVEEELIDAVVAQKPVVQNEWLKLVSETRICNEIPSFIRFTPRLKLEGSPVKVVDPTSRENCLAGYTFLLGSSHLYKYGYLLYLLFISLAGSKILVKYNCTYHLCALLKSIFDVIVIIANLPKVYVNCFLLDLRSLSRLNEVNVVSAALCGHLDHSVVEGPAIVVSSSCSTDETIVADSDVEMDTAATDHAAANPSLEETVKREDEEEVSRSRKDSVVERIQIPELRVEDSHTIQKREKANELDMTENECSDIIYSQDLIVRDVRSSASVQPSATEHEVNFKCFKKRVVRSGNSFKDLIPFSRHPFKDSDYGSEEVAEHIKKEKKRKQMEAIAEDLFNNDKARRRGGGGSSIRELLSCG</sequence>
<feature type="region of interest" description="Disordered" evidence="9">
    <location>
        <begin position="507"/>
        <end position="526"/>
    </location>
</feature>
<dbReference type="SUPFAM" id="SSF52113">
    <property type="entry name" value="BRCT domain"/>
    <property type="match status" value="1"/>
</dbReference>
<dbReference type="GO" id="GO:0000724">
    <property type="term" value="P:double-strand break repair via homologous recombination"/>
    <property type="evidence" value="ECO:0007669"/>
    <property type="project" value="TreeGrafter"/>
</dbReference>
<organism evidence="12 13">
    <name type="scientific">Stephania yunnanensis</name>
    <dbReference type="NCBI Taxonomy" id="152371"/>
    <lineage>
        <taxon>Eukaryota</taxon>
        <taxon>Viridiplantae</taxon>
        <taxon>Streptophyta</taxon>
        <taxon>Embryophyta</taxon>
        <taxon>Tracheophyta</taxon>
        <taxon>Spermatophyta</taxon>
        <taxon>Magnoliopsida</taxon>
        <taxon>Ranunculales</taxon>
        <taxon>Menispermaceae</taxon>
        <taxon>Menispermoideae</taxon>
        <taxon>Cissampelideae</taxon>
        <taxon>Stephania</taxon>
    </lineage>
</organism>
<dbReference type="PANTHER" id="PTHR12162:SF0">
    <property type="entry name" value="NIBRIN"/>
    <property type="match status" value="1"/>
</dbReference>
<dbReference type="Pfam" id="PF00533">
    <property type="entry name" value="BRCT"/>
    <property type="match status" value="1"/>
</dbReference>
<evidence type="ECO:0000256" key="9">
    <source>
        <dbReference type="SAM" id="MobiDB-lite"/>
    </source>
</evidence>
<dbReference type="PANTHER" id="PTHR12162">
    <property type="entry name" value="NIBRIN-RELATED"/>
    <property type="match status" value="1"/>
</dbReference>
<proteinExistence type="inferred from homology"/>
<dbReference type="AlphaFoldDB" id="A0AAP0FIC5"/>
<dbReference type="Gene3D" id="3.40.50.10190">
    <property type="entry name" value="BRCT domain"/>
    <property type="match status" value="1"/>
</dbReference>
<evidence type="ECO:0000259" key="11">
    <source>
        <dbReference type="PROSITE" id="PS50172"/>
    </source>
</evidence>
<gene>
    <name evidence="12" type="ORF">Syun_022324</name>
</gene>
<accession>A0AAP0FIC5</accession>
<evidence type="ECO:0000256" key="4">
    <source>
        <dbReference type="ARBA" id="ARBA00022763"/>
    </source>
</evidence>
<dbReference type="PROSITE" id="PS50006">
    <property type="entry name" value="FHA_DOMAIN"/>
    <property type="match status" value="1"/>
</dbReference>
<dbReference type="InterPro" id="IPR040227">
    <property type="entry name" value="Nibrin-rel"/>
</dbReference>
<evidence type="ECO:0000256" key="7">
    <source>
        <dbReference type="ARBA" id="ARBA00023306"/>
    </source>
</evidence>
<dbReference type="SMART" id="SM00240">
    <property type="entry name" value="FHA"/>
    <property type="match status" value="1"/>
</dbReference>
<protein>
    <recommendedName>
        <fullName evidence="14">Nibrin</fullName>
    </recommendedName>
</protein>
<evidence type="ECO:0000259" key="10">
    <source>
        <dbReference type="PROSITE" id="PS50006"/>
    </source>
</evidence>
<dbReference type="GO" id="GO:0007095">
    <property type="term" value="P:mitotic G2 DNA damage checkpoint signaling"/>
    <property type="evidence" value="ECO:0007669"/>
    <property type="project" value="InterPro"/>
</dbReference>
<dbReference type="GO" id="GO:0003684">
    <property type="term" value="F:damaged DNA binding"/>
    <property type="evidence" value="ECO:0007669"/>
    <property type="project" value="TreeGrafter"/>
</dbReference>
<dbReference type="CDD" id="cd22667">
    <property type="entry name" value="FHA_NBN"/>
    <property type="match status" value="1"/>
</dbReference>
<keyword evidence="13" id="KW-1185">Reference proteome</keyword>
<comment type="similarity">
    <text evidence="8">Belongs to the Nibrin family.</text>
</comment>
<evidence type="ECO:0000256" key="2">
    <source>
        <dbReference type="ARBA" id="ARBA00004286"/>
    </source>
</evidence>
<dbReference type="SUPFAM" id="SSF49879">
    <property type="entry name" value="SMAD/FHA domain"/>
    <property type="match status" value="1"/>
</dbReference>
<dbReference type="GO" id="GO:0005694">
    <property type="term" value="C:chromosome"/>
    <property type="evidence" value="ECO:0007669"/>
    <property type="project" value="UniProtKB-SubCell"/>
</dbReference>
<keyword evidence="7" id="KW-0131">Cell cycle</keyword>